<dbReference type="Proteomes" id="UP000279600">
    <property type="component" value="Chromosome"/>
</dbReference>
<dbReference type="KEGG" id="noj:EJ995_13100"/>
<dbReference type="EMBL" id="CP034549">
    <property type="protein sequence ID" value="AZQ45119.1"/>
    <property type="molecule type" value="Genomic_DNA"/>
</dbReference>
<protein>
    <submittedName>
        <fullName evidence="1">Uncharacterized protein</fullName>
    </submittedName>
</protein>
<proteinExistence type="predicted"/>
<keyword evidence="2" id="KW-1185">Reference proteome</keyword>
<reference evidence="1 2" key="1">
    <citation type="submission" date="2018-12" db="EMBL/GenBank/DDBJ databases">
        <title>Complete genome of Nonlabens sp. MJ115.</title>
        <authorList>
            <person name="Choi H.S."/>
            <person name="Jung J."/>
        </authorList>
    </citation>
    <scope>NUCLEOTIDE SEQUENCE [LARGE SCALE GENOMIC DNA]</scope>
    <source>
        <strain evidence="1 2">MJ115</strain>
    </source>
</reference>
<accession>A0A3S9N149</accession>
<organism evidence="1 2">
    <name type="scientific">Nonlabens ponticola</name>
    <dbReference type="NCBI Taxonomy" id="2496866"/>
    <lineage>
        <taxon>Bacteria</taxon>
        <taxon>Pseudomonadati</taxon>
        <taxon>Bacteroidota</taxon>
        <taxon>Flavobacteriia</taxon>
        <taxon>Flavobacteriales</taxon>
        <taxon>Flavobacteriaceae</taxon>
        <taxon>Nonlabens</taxon>
    </lineage>
</organism>
<sequence length="78" mass="8349">MNNNARYSGVFSNTLTVTDAPESFNGNLYRVVVTSSSYACAREVSNAALLSVGSILSITKDDRDGTYDSVGDVITYDV</sequence>
<dbReference type="AlphaFoldDB" id="A0A3S9N149"/>
<name>A0A3S9N149_9FLAO</name>
<evidence type="ECO:0000313" key="1">
    <source>
        <dbReference type="EMBL" id="AZQ45119.1"/>
    </source>
</evidence>
<dbReference type="OrthoDB" id="599464at2"/>
<dbReference type="RefSeq" id="WP_126448817.1">
    <property type="nucleotide sequence ID" value="NZ_CP034549.1"/>
</dbReference>
<gene>
    <name evidence="1" type="ORF">EJ995_13100</name>
</gene>
<evidence type="ECO:0000313" key="2">
    <source>
        <dbReference type="Proteomes" id="UP000279600"/>
    </source>
</evidence>